<keyword evidence="4" id="KW-1185">Reference proteome</keyword>
<dbReference type="PANTHER" id="PTHR22708:SF0">
    <property type="entry name" value="LEUCINE-RICH REPEAT-CONTAINING PROTEIN 56"/>
    <property type="match status" value="1"/>
</dbReference>
<dbReference type="OrthoDB" id="676979at2759"/>
<dbReference type="SMART" id="SM00365">
    <property type="entry name" value="LRR_SD22"/>
    <property type="match status" value="3"/>
</dbReference>
<sequence>MSKISRDESYKALKELPTNELNLKKEEIYLEKDQDKDDIVTCILTPRKLVSNAVHLFSMELTKESDLTKIKNFTIKVNSASASSYLKNVRYLWISHCNLKDIDGIHLLINLEELYVSYNDISELNPLCMMEKLKILDLEKNNITDIKELEYLLICTNLTKLNINYNPLTKNNVVNKNKENYKALKSLLPLVDFLNLHSVENLSKKFNYNQQTNSEDSDDLQIDRNFIKKLKISQKKKEKSKDNVLNNEILVGNISHALRKVKKKKNKEICSKFCEIKNEAQKLEINKVSHEKIKINRPVSNSILRNIRSAAKMSNLYKS</sequence>
<dbReference type="PANTHER" id="PTHR22708">
    <property type="entry name" value="LEUCINE-RICH REPEAT-CONTAINING PROTEIN 56"/>
    <property type="match status" value="1"/>
</dbReference>
<dbReference type="Proteomes" id="UP000078046">
    <property type="component" value="Unassembled WGS sequence"/>
</dbReference>
<dbReference type="Gene3D" id="3.80.10.10">
    <property type="entry name" value="Ribonuclease Inhibitor"/>
    <property type="match status" value="1"/>
</dbReference>
<dbReference type="InterPro" id="IPR032675">
    <property type="entry name" value="LRR_dom_sf"/>
</dbReference>
<dbReference type="Pfam" id="PF13516">
    <property type="entry name" value="LRR_6"/>
    <property type="match status" value="1"/>
</dbReference>
<dbReference type="InterPro" id="IPR025875">
    <property type="entry name" value="Leu-rich_rpt_4"/>
</dbReference>
<dbReference type="SUPFAM" id="SSF52058">
    <property type="entry name" value="L domain-like"/>
    <property type="match status" value="1"/>
</dbReference>
<organism evidence="3 4">
    <name type="scientific">Intoshia linei</name>
    <dbReference type="NCBI Taxonomy" id="1819745"/>
    <lineage>
        <taxon>Eukaryota</taxon>
        <taxon>Metazoa</taxon>
        <taxon>Spiralia</taxon>
        <taxon>Lophotrochozoa</taxon>
        <taxon>Mesozoa</taxon>
        <taxon>Orthonectida</taxon>
        <taxon>Rhopaluridae</taxon>
        <taxon>Intoshia</taxon>
    </lineage>
</organism>
<protein>
    <recommendedName>
        <fullName evidence="5">Leucine-rich repeat protein</fullName>
    </recommendedName>
</protein>
<gene>
    <name evidence="3" type="ORF">A3Q56_04821</name>
</gene>
<accession>A0A177AZQ2</accession>
<dbReference type="PROSITE" id="PS51450">
    <property type="entry name" value="LRR"/>
    <property type="match status" value="2"/>
</dbReference>
<proteinExistence type="predicted"/>
<dbReference type="Pfam" id="PF12799">
    <property type="entry name" value="LRR_4"/>
    <property type="match status" value="1"/>
</dbReference>
<reference evidence="3 4" key="1">
    <citation type="submission" date="2016-04" db="EMBL/GenBank/DDBJ databases">
        <title>The genome of Intoshia linei affirms orthonectids as highly simplified spiralians.</title>
        <authorList>
            <person name="Mikhailov K.V."/>
            <person name="Slusarev G.S."/>
            <person name="Nikitin M.A."/>
            <person name="Logacheva M.D."/>
            <person name="Penin A."/>
            <person name="Aleoshin V."/>
            <person name="Panchin Y.V."/>
        </authorList>
    </citation>
    <scope>NUCLEOTIDE SEQUENCE [LARGE SCALE GENOMIC DNA]</scope>
    <source>
        <strain evidence="3">Intl2013</strain>
        <tissue evidence="3">Whole animal</tissue>
    </source>
</reference>
<name>A0A177AZQ2_9BILA</name>
<dbReference type="EMBL" id="LWCA01000683">
    <property type="protein sequence ID" value="OAF67350.1"/>
    <property type="molecule type" value="Genomic_DNA"/>
</dbReference>
<evidence type="ECO:0000313" key="4">
    <source>
        <dbReference type="Proteomes" id="UP000078046"/>
    </source>
</evidence>
<keyword evidence="2" id="KW-0677">Repeat</keyword>
<evidence type="ECO:0000256" key="1">
    <source>
        <dbReference type="ARBA" id="ARBA00022614"/>
    </source>
</evidence>
<keyword evidence="1" id="KW-0433">Leucine-rich repeat</keyword>
<dbReference type="AlphaFoldDB" id="A0A177AZQ2"/>
<evidence type="ECO:0000256" key="2">
    <source>
        <dbReference type="ARBA" id="ARBA00022737"/>
    </source>
</evidence>
<dbReference type="InterPro" id="IPR040091">
    <property type="entry name" value="LRRC56"/>
</dbReference>
<dbReference type="InterPro" id="IPR001611">
    <property type="entry name" value="Leu-rich_rpt"/>
</dbReference>
<evidence type="ECO:0000313" key="3">
    <source>
        <dbReference type="EMBL" id="OAF67350.1"/>
    </source>
</evidence>
<comment type="caution">
    <text evidence="3">The sequence shown here is derived from an EMBL/GenBank/DDBJ whole genome shotgun (WGS) entry which is preliminary data.</text>
</comment>
<evidence type="ECO:0008006" key="5">
    <source>
        <dbReference type="Google" id="ProtNLM"/>
    </source>
</evidence>